<proteinExistence type="predicted"/>
<dbReference type="RefSeq" id="WP_096497295.1">
    <property type="nucleotide sequence ID" value="NZ_CP023445.1"/>
</dbReference>
<organism evidence="1 2">
    <name type="scientific">Actinosynnema pretiosum</name>
    <dbReference type="NCBI Taxonomy" id="42197"/>
    <lineage>
        <taxon>Bacteria</taxon>
        <taxon>Bacillati</taxon>
        <taxon>Actinomycetota</taxon>
        <taxon>Actinomycetes</taxon>
        <taxon>Pseudonocardiales</taxon>
        <taxon>Pseudonocardiaceae</taxon>
        <taxon>Actinosynnema</taxon>
    </lineage>
</organism>
<sequence length="122" mass="13437">MTNAVEKHDSAEDGSTSGPLFGRAEFAVLLDELVTDYAPRVFAVTQTWGDCLDGWIVGWGMAFGDHAEVFSVEGRVRTRVSKPENALRYFGADEDVTTRLVWLHSTGTRASDQEPKPAQGYL</sequence>
<dbReference type="EMBL" id="CP023445">
    <property type="protein sequence ID" value="ATE57640.1"/>
    <property type="molecule type" value="Genomic_DNA"/>
</dbReference>
<protein>
    <submittedName>
        <fullName evidence="1">Uncharacterized protein</fullName>
    </submittedName>
</protein>
<keyword evidence="2" id="KW-1185">Reference proteome</keyword>
<dbReference type="Proteomes" id="UP000218505">
    <property type="component" value="Chromosome"/>
</dbReference>
<reference evidence="1" key="1">
    <citation type="submission" date="2017-09" db="EMBL/GenBank/DDBJ databases">
        <title>Complete Genome Sequence of ansamitocin-producing Bacterium Actinosynnema pretiosum X47.</title>
        <authorList>
            <person name="Cao G."/>
            <person name="Zong G."/>
            <person name="Zhong C."/>
            <person name="Fu J."/>
        </authorList>
    </citation>
    <scope>NUCLEOTIDE SEQUENCE [LARGE SCALE GENOMIC DNA]</scope>
    <source>
        <strain evidence="1">X47</strain>
    </source>
</reference>
<accession>A0A290ZF20</accession>
<dbReference type="AlphaFoldDB" id="A0A290ZF20"/>
<name>A0A290ZF20_9PSEU</name>
<evidence type="ECO:0000313" key="2">
    <source>
        <dbReference type="Proteomes" id="UP000218505"/>
    </source>
</evidence>
<evidence type="ECO:0000313" key="1">
    <source>
        <dbReference type="EMBL" id="ATE57640.1"/>
    </source>
</evidence>
<gene>
    <name evidence="1" type="ORF">CNX65_33630</name>
</gene>
<dbReference type="KEGG" id="apre:CNX65_33630"/>